<feature type="domain" description="Cysteinyl-tRNA ligase anticodon binding" evidence="2">
    <location>
        <begin position="187"/>
        <end position="237"/>
    </location>
</feature>
<dbReference type="EMBL" id="JBIRGH010000016">
    <property type="protein sequence ID" value="MFH8587502.1"/>
    <property type="molecule type" value="Genomic_DNA"/>
</dbReference>
<evidence type="ECO:0000256" key="1">
    <source>
        <dbReference type="SAM" id="Phobius"/>
    </source>
</evidence>
<accession>A0ABW7RIC8</accession>
<dbReference type="RefSeq" id="WP_397674527.1">
    <property type="nucleotide sequence ID" value="NZ_JBIRGH010000016.1"/>
</dbReference>
<keyword evidence="1" id="KW-1133">Transmembrane helix</keyword>
<keyword evidence="1" id="KW-0812">Transmembrane</keyword>
<evidence type="ECO:0000259" key="3">
    <source>
        <dbReference type="Pfam" id="PF23494"/>
    </source>
</evidence>
<dbReference type="Pfam" id="PF23493">
    <property type="entry name" value="CysS_C"/>
    <property type="match status" value="1"/>
</dbReference>
<evidence type="ECO:0000313" key="5">
    <source>
        <dbReference type="Proteomes" id="UP001610990"/>
    </source>
</evidence>
<protein>
    <submittedName>
        <fullName evidence="4">Uncharacterized protein</fullName>
    </submittedName>
</protein>
<feature type="transmembrane region" description="Helical" evidence="1">
    <location>
        <begin position="70"/>
        <end position="91"/>
    </location>
</feature>
<sequence length="241" mass="26285">MPGTGNSSSRKYAATVIRHTWSDRILVAIGFPALGALAGWLLKLLINWAASWPWKPWEGPMKLINNAPEPAVTIGSLVVGALAGVVIVFLAEHEYVTVTIEDDQVTLARGDSSQTVPRSAIRAVFVDSKRLVLLGGKGQELAVESKNEGADLPSAKSIAAGFQAHGYPWLPNGDPYKNEYRRWVEDMPGLPSGSNAIFKARATALEKDDEKSIAELRAELGKLGVVVRDTDKRQWWRCVQV</sequence>
<proteinExistence type="predicted"/>
<dbReference type="Pfam" id="PF23494">
    <property type="entry name" value="bPH_10"/>
    <property type="match status" value="1"/>
</dbReference>
<dbReference type="InterPro" id="IPR056411">
    <property type="entry name" value="CysS_C"/>
</dbReference>
<name>A0ABW7RIC8_9ACTN</name>
<comment type="caution">
    <text evidence="4">The sequence shown here is derived from an EMBL/GenBank/DDBJ whole genome shotgun (WGS) entry which is preliminary data.</text>
</comment>
<reference evidence="4 5" key="1">
    <citation type="submission" date="2024-10" db="EMBL/GenBank/DDBJ databases">
        <title>The Natural Products Discovery Center: Release of the First 8490 Sequenced Strains for Exploring Actinobacteria Biosynthetic Diversity.</title>
        <authorList>
            <person name="Kalkreuter E."/>
            <person name="Kautsar S.A."/>
            <person name="Yang D."/>
            <person name="Bader C.D."/>
            <person name="Teijaro C.N."/>
            <person name="Fluegel L."/>
            <person name="Davis C.M."/>
            <person name="Simpson J.R."/>
            <person name="Lauterbach L."/>
            <person name="Steele A.D."/>
            <person name="Gui C."/>
            <person name="Meng S."/>
            <person name="Li G."/>
            <person name="Viehrig K."/>
            <person name="Ye F."/>
            <person name="Su P."/>
            <person name="Kiefer A.F."/>
            <person name="Nichols A."/>
            <person name="Cepeda A.J."/>
            <person name="Yan W."/>
            <person name="Fan B."/>
            <person name="Jiang Y."/>
            <person name="Adhikari A."/>
            <person name="Zheng C.-J."/>
            <person name="Schuster L."/>
            <person name="Cowan T.M."/>
            <person name="Smanski M.J."/>
            <person name="Chevrette M.G."/>
            <person name="De Carvalho L.P.S."/>
            <person name="Shen B."/>
        </authorList>
    </citation>
    <scope>NUCLEOTIDE SEQUENCE [LARGE SCALE GENOMIC DNA]</scope>
    <source>
        <strain evidence="4 5">NPDC018013</strain>
    </source>
</reference>
<organism evidence="4 5">
    <name type="scientific">Streptomyces celluloflavus</name>
    <dbReference type="NCBI Taxonomy" id="58344"/>
    <lineage>
        <taxon>Bacteria</taxon>
        <taxon>Bacillati</taxon>
        <taxon>Actinomycetota</taxon>
        <taxon>Actinomycetes</taxon>
        <taxon>Kitasatosporales</taxon>
        <taxon>Streptomycetaceae</taxon>
        <taxon>Streptomyces</taxon>
    </lineage>
</organism>
<gene>
    <name evidence="4" type="ORF">ACH4GP_24395</name>
</gene>
<keyword evidence="5" id="KW-1185">Reference proteome</keyword>
<feature type="transmembrane region" description="Helical" evidence="1">
    <location>
        <begin position="25"/>
        <end position="50"/>
    </location>
</feature>
<evidence type="ECO:0000259" key="2">
    <source>
        <dbReference type="Pfam" id="PF23493"/>
    </source>
</evidence>
<evidence type="ECO:0000313" key="4">
    <source>
        <dbReference type="EMBL" id="MFH8587502.1"/>
    </source>
</evidence>
<feature type="domain" description="YqeB PH" evidence="3">
    <location>
        <begin position="15"/>
        <end position="169"/>
    </location>
</feature>
<keyword evidence="1" id="KW-0472">Membrane</keyword>
<dbReference type="Proteomes" id="UP001610990">
    <property type="component" value="Unassembled WGS sequence"/>
</dbReference>
<dbReference type="InterPro" id="IPR057798">
    <property type="entry name" value="PH_YqeB"/>
</dbReference>